<dbReference type="PANTHER" id="PTHR39639">
    <property type="entry name" value="CHROMOSOME 16, WHOLE GENOME SHOTGUN SEQUENCE"/>
    <property type="match status" value="1"/>
</dbReference>
<dbReference type="InterPro" id="IPR004919">
    <property type="entry name" value="GmrSD_N"/>
</dbReference>
<proteinExistence type="predicted"/>
<dbReference type="EMBL" id="MN739109">
    <property type="protein sequence ID" value="QHS89385.1"/>
    <property type="molecule type" value="Genomic_DNA"/>
</dbReference>
<organism evidence="2">
    <name type="scientific">viral metagenome</name>
    <dbReference type="NCBI Taxonomy" id="1070528"/>
    <lineage>
        <taxon>unclassified sequences</taxon>
        <taxon>metagenomes</taxon>
        <taxon>organismal metagenomes</taxon>
    </lineage>
</organism>
<sequence>MILIHSQYFSRPLRWFLEPSRPGLASRYRGRESRGEDSMVFIPEHQRDYVWAIPKQVKLIQTAFKGYPIPSIMVSEDEKNRYSVNDGQQRLETFWRFYTNQVAMEGKKFEGMTDEEKKVFLDYMIPIVDTTGATKDQEAEIYDLLNQGVALSHGEKFWNRRSKPLVQLTEEMLLTRGQGLHALATEVFGDYLAGDDKRHKRMENAIAYVAGAAYGSEYITTSYAKLWDVLSERHDGVKPDEHLVRARLAKVLDVYRAANAIVTPTAKKAKSQWKVGCYSAYILHTILLHENDPEFAADVLAFWARIVASARQNAGVEWRLFRGTVKSANITLDKCDKVYNNVIEMMGEGVVNAEEGVEEDEDDEDDE</sequence>
<evidence type="ECO:0000313" key="2">
    <source>
        <dbReference type="EMBL" id="QHS89385.1"/>
    </source>
</evidence>
<feature type="domain" description="GmrSD restriction endonucleases N-terminal" evidence="1">
    <location>
        <begin position="40"/>
        <end position="129"/>
    </location>
</feature>
<reference evidence="2" key="1">
    <citation type="journal article" date="2020" name="Nature">
        <title>Giant virus diversity and host interactions through global metagenomics.</title>
        <authorList>
            <person name="Schulz F."/>
            <person name="Roux S."/>
            <person name="Paez-Espino D."/>
            <person name="Jungbluth S."/>
            <person name="Walsh D.A."/>
            <person name="Denef V.J."/>
            <person name="McMahon K.D."/>
            <person name="Konstantinidis K.T."/>
            <person name="Eloe-Fadrosh E.A."/>
            <person name="Kyrpides N.C."/>
            <person name="Woyke T."/>
        </authorList>
    </citation>
    <scope>NUCLEOTIDE SEQUENCE</scope>
    <source>
        <strain evidence="2">GVMAG-M-3300010158-60</strain>
    </source>
</reference>
<dbReference type="AlphaFoldDB" id="A0A6C0BAU6"/>
<name>A0A6C0BAU6_9ZZZZ</name>
<dbReference type="Pfam" id="PF03235">
    <property type="entry name" value="GmrSD_N"/>
    <property type="match status" value="1"/>
</dbReference>
<protein>
    <recommendedName>
        <fullName evidence="1">GmrSD restriction endonucleases N-terminal domain-containing protein</fullName>
    </recommendedName>
</protein>
<dbReference type="PANTHER" id="PTHR39639:SF1">
    <property type="entry name" value="DUF262 DOMAIN-CONTAINING PROTEIN"/>
    <property type="match status" value="1"/>
</dbReference>
<accession>A0A6C0BAU6</accession>
<evidence type="ECO:0000259" key="1">
    <source>
        <dbReference type="Pfam" id="PF03235"/>
    </source>
</evidence>